<keyword evidence="8 9" id="KW-0472">Membrane</keyword>
<comment type="similarity">
    <text evidence="3 9">Belongs to the CobD/CbiB family.</text>
</comment>
<dbReference type="NCBIfam" id="TIGR00380">
    <property type="entry name" value="cobal_cbiB"/>
    <property type="match status" value="1"/>
</dbReference>
<evidence type="ECO:0000256" key="2">
    <source>
        <dbReference type="ARBA" id="ARBA00004953"/>
    </source>
</evidence>
<dbReference type="PANTHER" id="PTHR34308:SF1">
    <property type="entry name" value="COBALAMIN BIOSYNTHESIS PROTEIN CBIB"/>
    <property type="match status" value="1"/>
</dbReference>
<dbReference type="HAMAP" id="MF_00024">
    <property type="entry name" value="CobD_CbiB"/>
    <property type="match status" value="1"/>
</dbReference>
<name>A0A2V1GZ24_9GAMM</name>
<comment type="caution">
    <text evidence="9">Lacks conserved residue(s) required for the propagation of feature annotation.</text>
</comment>
<dbReference type="GO" id="GO:0009236">
    <property type="term" value="P:cobalamin biosynthetic process"/>
    <property type="evidence" value="ECO:0007669"/>
    <property type="project" value="UniProtKB-UniRule"/>
</dbReference>
<comment type="function">
    <text evidence="9">Converts cobyric acid to cobinamide by the addition of aminopropanol on the F carboxylic group.</text>
</comment>
<protein>
    <recommendedName>
        <fullName evidence="9">Cobalamin biosynthesis protein CobD</fullName>
    </recommendedName>
</protein>
<dbReference type="Proteomes" id="UP000244906">
    <property type="component" value="Unassembled WGS sequence"/>
</dbReference>
<evidence type="ECO:0000256" key="9">
    <source>
        <dbReference type="HAMAP-Rule" id="MF_00024"/>
    </source>
</evidence>
<sequence length="311" mass="34186">MWDLLTSVALQVALALILDRAFGEPSHHHPLVLFGKLANHLERWFHPGEAAMPSAQKKQGVIALVCAVAFPVIIALLLSKLPLVGWWVGVILLWLAIGGNSLAHHARQVSTALHYQNLPAARDKTQMIVSRNCATLDENGVVKATTESVLENGSDAIFGAIFWFVIAGAPGVVLYRLANTLDAMWGYRNDRFIWFGWAAARFDDLINYIPARLTAYTYAIQGEWKTARQCWQRQAPQWDSPNAGVVMAAGAGALEIQLGGPAVYHGEVHQRPELGCGKTAQAEDIERAIALIEKGPWIWVSSLFVLTLMFS</sequence>
<keyword evidence="4 9" id="KW-1003">Cell membrane</keyword>
<dbReference type="Pfam" id="PF03186">
    <property type="entry name" value="CobD_Cbib"/>
    <property type="match status" value="1"/>
</dbReference>
<keyword evidence="5 9" id="KW-0169">Cobalamin biosynthesis</keyword>
<feature type="transmembrane region" description="Helical" evidence="9">
    <location>
        <begin position="85"/>
        <end position="103"/>
    </location>
</feature>
<comment type="subcellular location">
    <subcellularLocation>
        <location evidence="1 9">Cell membrane</location>
        <topology evidence="1 9">Multi-pass membrane protein</topology>
    </subcellularLocation>
</comment>
<evidence type="ECO:0000256" key="7">
    <source>
        <dbReference type="ARBA" id="ARBA00022989"/>
    </source>
</evidence>
<dbReference type="PANTHER" id="PTHR34308">
    <property type="entry name" value="COBALAMIN BIOSYNTHESIS PROTEIN CBIB"/>
    <property type="match status" value="1"/>
</dbReference>
<gene>
    <name evidence="9" type="primary">cobD</name>
    <name evidence="10" type="ORF">DC094_15120</name>
</gene>
<keyword evidence="11" id="KW-1185">Reference proteome</keyword>
<organism evidence="10 11">
    <name type="scientific">Pelagibaculum spongiae</name>
    <dbReference type="NCBI Taxonomy" id="2080658"/>
    <lineage>
        <taxon>Bacteria</taxon>
        <taxon>Pseudomonadati</taxon>
        <taxon>Pseudomonadota</taxon>
        <taxon>Gammaproteobacteria</taxon>
        <taxon>Oceanospirillales</taxon>
        <taxon>Pelagibaculum</taxon>
    </lineage>
</organism>
<proteinExistence type="inferred from homology"/>
<evidence type="ECO:0000256" key="5">
    <source>
        <dbReference type="ARBA" id="ARBA00022573"/>
    </source>
</evidence>
<dbReference type="UniPathway" id="UPA00148"/>
<evidence type="ECO:0000313" key="11">
    <source>
        <dbReference type="Proteomes" id="UP000244906"/>
    </source>
</evidence>
<evidence type="ECO:0000256" key="8">
    <source>
        <dbReference type="ARBA" id="ARBA00023136"/>
    </source>
</evidence>
<keyword evidence="7 9" id="KW-1133">Transmembrane helix</keyword>
<dbReference type="AlphaFoldDB" id="A0A2V1GZ24"/>
<feature type="transmembrane region" description="Helical" evidence="9">
    <location>
        <begin position="156"/>
        <end position="178"/>
    </location>
</feature>
<reference evidence="10 11" key="1">
    <citation type="submission" date="2018-04" db="EMBL/GenBank/DDBJ databases">
        <title>Thalassorhabdus spongiae gen. nov., sp. nov., isolated from a marine sponge in South-West Iceland.</title>
        <authorList>
            <person name="Knobloch S."/>
            <person name="Daussin A."/>
            <person name="Johannsson R."/>
            <person name="Marteinsson V.T."/>
        </authorList>
    </citation>
    <scope>NUCLEOTIDE SEQUENCE [LARGE SCALE GENOMIC DNA]</scope>
    <source>
        <strain evidence="10 11">Hp12</strain>
    </source>
</reference>
<comment type="pathway">
    <text evidence="2 9">Cofactor biosynthesis; adenosylcobalamin biosynthesis.</text>
</comment>
<evidence type="ECO:0000256" key="3">
    <source>
        <dbReference type="ARBA" id="ARBA00006263"/>
    </source>
</evidence>
<dbReference type="GO" id="GO:0005886">
    <property type="term" value="C:plasma membrane"/>
    <property type="evidence" value="ECO:0007669"/>
    <property type="project" value="UniProtKB-SubCell"/>
</dbReference>
<dbReference type="GO" id="GO:0015420">
    <property type="term" value="F:ABC-type vitamin B12 transporter activity"/>
    <property type="evidence" value="ECO:0007669"/>
    <property type="project" value="UniProtKB-UniRule"/>
</dbReference>
<dbReference type="EMBL" id="QDDL01000006">
    <property type="protein sequence ID" value="PVZ67762.1"/>
    <property type="molecule type" value="Genomic_DNA"/>
</dbReference>
<keyword evidence="6 9" id="KW-0812">Transmembrane</keyword>
<comment type="caution">
    <text evidence="10">The sequence shown here is derived from an EMBL/GenBank/DDBJ whole genome shotgun (WGS) entry which is preliminary data.</text>
</comment>
<dbReference type="GO" id="GO:0048472">
    <property type="term" value="F:threonine-phosphate decarboxylase activity"/>
    <property type="evidence" value="ECO:0007669"/>
    <property type="project" value="InterPro"/>
</dbReference>
<evidence type="ECO:0000256" key="4">
    <source>
        <dbReference type="ARBA" id="ARBA00022475"/>
    </source>
</evidence>
<dbReference type="OrthoDB" id="9811967at2"/>
<evidence type="ECO:0000313" key="10">
    <source>
        <dbReference type="EMBL" id="PVZ67762.1"/>
    </source>
</evidence>
<dbReference type="RefSeq" id="WP_116687958.1">
    <property type="nucleotide sequence ID" value="NZ_CAWNYD010000006.1"/>
</dbReference>
<accession>A0A2V1GZ24</accession>
<feature type="transmembrane region" description="Helical" evidence="9">
    <location>
        <begin position="60"/>
        <end position="78"/>
    </location>
</feature>
<evidence type="ECO:0000256" key="6">
    <source>
        <dbReference type="ARBA" id="ARBA00022692"/>
    </source>
</evidence>
<dbReference type="InterPro" id="IPR004485">
    <property type="entry name" value="Cobalamin_biosynth_CobD/CbiB"/>
</dbReference>
<evidence type="ECO:0000256" key="1">
    <source>
        <dbReference type="ARBA" id="ARBA00004651"/>
    </source>
</evidence>